<reference evidence="2" key="1">
    <citation type="journal article" date="2022" name="Mol. Ecol. Resour.">
        <title>The genomes of chicory, endive, great burdock and yacon provide insights into Asteraceae palaeo-polyploidization history and plant inulin production.</title>
        <authorList>
            <person name="Fan W."/>
            <person name="Wang S."/>
            <person name="Wang H."/>
            <person name="Wang A."/>
            <person name="Jiang F."/>
            <person name="Liu H."/>
            <person name="Zhao H."/>
            <person name="Xu D."/>
            <person name="Zhang Y."/>
        </authorList>
    </citation>
    <scope>NUCLEOTIDE SEQUENCE [LARGE SCALE GENOMIC DNA]</scope>
    <source>
        <strain evidence="2">cv. Yunnan</strain>
    </source>
</reference>
<reference evidence="1 2" key="2">
    <citation type="journal article" date="2022" name="Mol. Ecol. Resour.">
        <title>The genomes of chicory, endive, great burdock and yacon provide insights into Asteraceae paleo-polyploidization history and plant inulin production.</title>
        <authorList>
            <person name="Fan W."/>
            <person name="Wang S."/>
            <person name="Wang H."/>
            <person name="Wang A."/>
            <person name="Jiang F."/>
            <person name="Liu H."/>
            <person name="Zhao H."/>
            <person name="Xu D."/>
            <person name="Zhang Y."/>
        </authorList>
    </citation>
    <scope>NUCLEOTIDE SEQUENCE [LARGE SCALE GENOMIC DNA]</scope>
    <source>
        <strain evidence="2">cv. Yunnan</strain>
        <tissue evidence="1">Leaves</tissue>
    </source>
</reference>
<evidence type="ECO:0000313" key="1">
    <source>
        <dbReference type="EMBL" id="KAI3777241.1"/>
    </source>
</evidence>
<comment type="caution">
    <text evidence="1">The sequence shown here is derived from an EMBL/GenBank/DDBJ whole genome shotgun (WGS) entry which is preliminary data.</text>
</comment>
<keyword evidence="2" id="KW-1185">Reference proteome</keyword>
<organism evidence="1 2">
    <name type="scientific">Smallanthus sonchifolius</name>
    <dbReference type="NCBI Taxonomy" id="185202"/>
    <lineage>
        <taxon>Eukaryota</taxon>
        <taxon>Viridiplantae</taxon>
        <taxon>Streptophyta</taxon>
        <taxon>Embryophyta</taxon>
        <taxon>Tracheophyta</taxon>
        <taxon>Spermatophyta</taxon>
        <taxon>Magnoliopsida</taxon>
        <taxon>eudicotyledons</taxon>
        <taxon>Gunneridae</taxon>
        <taxon>Pentapetalae</taxon>
        <taxon>asterids</taxon>
        <taxon>campanulids</taxon>
        <taxon>Asterales</taxon>
        <taxon>Asteraceae</taxon>
        <taxon>Asteroideae</taxon>
        <taxon>Heliantheae alliance</taxon>
        <taxon>Millerieae</taxon>
        <taxon>Smallanthus</taxon>
    </lineage>
</organism>
<proteinExistence type="predicted"/>
<protein>
    <submittedName>
        <fullName evidence="1">Uncharacterized protein</fullName>
    </submittedName>
</protein>
<accession>A0ACB9G2E4</accession>
<gene>
    <name evidence="1" type="ORF">L1987_47039</name>
</gene>
<sequence length="236" mass="25702">MGLVIGVEDDASWAFVGPIDRYVVPKLMVPGAAGSNTVSDLNVPYEGPDEKLLQGIPAAGAVVHECKNYKTNPTFLALNSNLYSIMAKNASVGDANDFEKVFRKFDANGDGRISISELGSILAALGSVTPEDELKVVMSEIDTDKDGFIDIEEFIEFQRRGCNAADGAAVNKELREAFDLYDQDKNGKISANELHSVLKMLGEKCSLKDCRKMIKSVDVDGDGCVNFEEFKKMMSK</sequence>
<name>A0ACB9G2E4_9ASTR</name>
<dbReference type="Proteomes" id="UP001056120">
    <property type="component" value="Linkage Group LG15"/>
</dbReference>
<evidence type="ECO:0000313" key="2">
    <source>
        <dbReference type="Proteomes" id="UP001056120"/>
    </source>
</evidence>
<dbReference type="EMBL" id="CM042032">
    <property type="protein sequence ID" value="KAI3777241.1"/>
    <property type="molecule type" value="Genomic_DNA"/>
</dbReference>